<organism evidence="2 3">
    <name type="scientific">Umezakia ovalisporum FSS-62</name>
    <dbReference type="NCBI Taxonomy" id="2971776"/>
    <lineage>
        <taxon>Bacteria</taxon>
        <taxon>Bacillati</taxon>
        <taxon>Cyanobacteriota</taxon>
        <taxon>Cyanophyceae</taxon>
        <taxon>Nostocales</taxon>
        <taxon>Nodulariaceae</taxon>
        <taxon>Umezakia</taxon>
    </lineage>
</organism>
<comment type="caution">
    <text evidence="2">The sequence shown here is derived from an EMBL/GenBank/DDBJ whole genome shotgun (WGS) entry which is preliminary data.</text>
</comment>
<feature type="domain" description="HTH merR-type" evidence="1">
    <location>
        <begin position="4"/>
        <end position="45"/>
    </location>
</feature>
<dbReference type="GO" id="GO:0003677">
    <property type="term" value="F:DNA binding"/>
    <property type="evidence" value="ECO:0007669"/>
    <property type="project" value="InterPro"/>
</dbReference>
<dbReference type="InterPro" id="IPR000551">
    <property type="entry name" value="MerR-type_HTH_dom"/>
</dbReference>
<dbReference type="SUPFAM" id="SSF46955">
    <property type="entry name" value="Putative DNA-binding domain"/>
    <property type="match status" value="1"/>
</dbReference>
<dbReference type="InterPro" id="IPR009061">
    <property type="entry name" value="DNA-bd_dom_put_sf"/>
</dbReference>
<evidence type="ECO:0000313" key="2">
    <source>
        <dbReference type="EMBL" id="MDH6063296.1"/>
    </source>
</evidence>
<protein>
    <submittedName>
        <fullName evidence="2">MerR family transcriptional regulator</fullName>
    </submittedName>
</protein>
<accession>A0AA43KE67</accession>
<reference evidence="2 3" key="1">
    <citation type="journal article" date="2023" name="J. Phycol.">
        <title>Chrysosporum ovalisporum is synonymous with the true-branching cyanobacterium Umezakia natans (Nostocales/Aphanizomenonaceae).</title>
        <authorList>
            <person name="McGregor G.B."/>
            <person name="Sendall B.C."/>
            <person name="Niiyama Y."/>
            <person name="Tuji A."/>
            <person name="Willis A."/>
        </authorList>
    </citation>
    <scope>NUCLEOTIDE SEQUENCE [LARGE SCALE GENOMIC DNA]</scope>
    <source>
        <strain evidence="2 3">FSS-62</strain>
    </source>
</reference>
<dbReference type="Proteomes" id="UP001159370">
    <property type="component" value="Unassembled WGS sequence"/>
</dbReference>
<name>A0AA43KE67_9CYAN</name>
<evidence type="ECO:0000259" key="1">
    <source>
        <dbReference type="Pfam" id="PF13411"/>
    </source>
</evidence>
<gene>
    <name evidence="2" type="ORF">NWP23_05790</name>
</gene>
<proteinExistence type="predicted"/>
<dbReference type="Pfam" id="PF13411">
    <property type="entry name" value="MerR_1"/>
    <property type="match status" value="1"/>
</dbReference>
<dbReference type="RefSeq" id="WP_280656262.1">
    <property type="nucleotide sequence ID" value="NZ_JANQDL010000040.1"/>
</dbReference>
<evidence type="ECO:0000313" key="3">
    <source>
        <dbReference type="Proteomes" id="UP001159370"/>
    </source>
</evidence>
<dbReference type="AlphaFoldDB" id="A0AA43KE67"/>
<dbReference type="GO" id="GO:0006355">
    <property type="term" value="P:regulation of DNA-templated transcription"/>
    <property type="evidence" value="ECO:0007669"/>
    <property type="project" value="InterPro"/>
</dbReference>
<dbReference type="Gene3D" id="1.10.1660.10">
    <property type="match status" value="1"/>
</dbReference>
<sequence length="87" mass="9802">MFKPHELAPRIHVSVKTLQTWDASGKLPAQRTLSKHCFYTDNDLLITQGLKPTQAQGKLIVYCPGSYNGQKPQFKNQILARVGHQIT</sequence>
<dbReference type="EMBL" id="JANQDL010000040">
    <property type="protein sequence ID" value="MDH6063296.1"/>
    <property type="molecule type" value="Genomic_DNA"/>
</dbReference>